<protein>
    <recommendedName>
        <fullName evidence="7">Cysteine-rich protein 1</fullName>
    </recommendedName>
</protein>
<evidence type="ECO:0000313" key="12">
    <source>
        <dbReference type="Proteomes" id="UP001165740"/>
    </source>
</evidence>
<feature type="region of interest" description="Disordered" evidence="9">
    <location>
        <begin position="217"/>
        <end position="257"/>
    </location>
</feature>
<keyword evidence="12" id="KW-1185">Reference proteome</keyword>
<dbReference type="GO" id="GO:0046872">
    <property type="term" value="F:metal ion binding"/>
    <property type="evidence" value="ECO:0007669"/>
    <property type="project" value="UniProtKB-KW"/>
</dbReference>
<dbReference type="AlphaFoldDB" id="A0A9W2ZJB5"/>
<evidence type="ECO:0000313" key="15">
    <source>
        <dbReference type="RefSeq" id="XP_055875079.1"/>
    </source>
</evidence>
<dbReference type="InterPro" id="IPR029071">
    <property type="entry name" value="Ubiquitin-like_domsf"/>
</dbReference>
<dbReference type="RefSeq" id="XP_055875077.1">
    <property type="nucleotide sequence ID" value="XM_056019102.1"/>
</dbReference>
<gene>
    <name evidence="13 14 15" type="primary">LOC106055634</name>
</gene>
<dbReference type="GO" id="GO:0007165">
    <property type="term" value="P:signal transduction"/>
    <property type="evidence" value="ECO:0007669"/>
    <property type="project" value="InterPro"/>
</dbReference>
<evidence type="ECO:0000256" key="3">
    <source>
        <dbReference type="ARBA" id="ARBA00022833"/>
    </source>
</evidence>
<dbReference type="Pfam" id="PF00788">
    <property type="entry name" value="RA"/>
    <property type="match status" value="1"/>
</dbReference>
<dbReference type="SMART" id="SM00314">
    <property type="entry name" value="RA"/>
    <property type="match status" value="1"/>
</dbReference>
<evidence type="ECO:0000256" key="2">
    <source>
        <dbReference type="ARBA" id="ARBA00022723"/>
    </source>
</evidence>
<evidence type="ECO:0000256" key="6">
    <source>
        <dbReference type="ARBA" id="ARBA00055254"/>
    </source>
</evidence>
<keyword evidence="4" id="KW-0007">Acetylation</keyword>
<feature type="region of interest" description="Disordered" evidence="9">
    <location>
        <begin position="112"/>
        <end position="143"/>
    </location>
</feature>
<dbReference type="Pfam" id="PF16517">
    <property type="entry name" value="Nore1-SARAH"/>
    <property type="match status" value="1"/>
</dbReference>
<reference evidence="13 14" key="1">
    <citation type="submission" date="2025-04" db="UniProtKB">
        <authorList>
            <consortium name="RefSeq"/>
        </authorList>
    </citation>
    <scope>IDENTIFICATION</scope>
</reference>
<organism evidence="12 15">
    <name type="scientific">Biomphalaria glabrata</name>
    <name type="common">Bloodfluke planorb</name>
    <name type="synonym">Freshwater snail</name>
    <dbReference type="NCBI Taxonomy" id="6526"/>
    <lineage>
        <taxon>Eukaryota</taxon>
        <taxon>Metazoa</taxon>
        <taxon>Spiralia</taxon>
        <taxon>Lophotrochozoa</taxon>
        <taxon>Mollusca</taxon>
        <taxon>Gastropoda</taxon>
        <taxon>Heterobranchia</taxon>
        <taxon>Euthyneura</taxon>
        <taxon>Panpulmonata</taxon>
        <taxon>Hygrophila</taxon>
        <taxon>Lymnaeoidea</taxon>
        <taxon>Planorbidae</taxon>
        <taxon>Biomphalaria</taxon>
    </lineage>
</organism>
<evidence type="ECO:0000256" key="1">
    <source>
        <dbReference type="ARBA" id="ARBA00022481"/>
    </source>
</evidence>
<feature type="domain" description="Ras-associating" evidence="11">
    <location>
        <begin position="292"/>
        <end position="379"/>
    </location>
</feature>
<evidence type="ECO:0000313" key="14">
    <source>
        <dbReference type="RefSeq" id="XP_055875078.1"/>
    </source>
</evidence>
<dbReference type="Proteomes" id="UP001165740">
    <property type="component" value="Chromosome 2"/>
</dbReference>
<evidence type="ECO:0000256" key="4">
    <source>
        <dbReference type="ARBA" id="ARBA00022990"/>
    </source>
</evidence>
<dbReference type="GeneID" id="106055634"/>
<evidence type="ECO:0000256" key="8">
    <source>
        <dbReference type="PROSITE-ProRule" id="PRU00125"/>
    </source>
</evidence>
<dbReference type="PROSITE" id="PS50200">
    <property type="entry name" value="RA"/>
    <property type="match status" value="1"/>
</dbReference>
<dbReference type="PROSITE" id="PS50023">
    <property type="entry name" value="LIM_DOMAIN_2"/>
    <property type="match status" value="1"/>
</dbReference>
<evidence type="ECO:0000259" key="11">
    <source>
        <dbReference type="PROSITE" id="PS50200"/>
    </source>
</evidence>
<dbReference type="PANTHER" id="PTHR22738:SF15">
    <property type="entry name" value="LD40758P"/>
    <property type="match status" value="1"/>
</dbReference>
<dbReference type="CDD" id="cd01784">
    <property type="entry name" value="RA_RASSF2_like"/>
    <property type="match status" value="1"/>
</dbReference>
<proteinExistence type="predicted"/>
<dbReference type="PANTHER" id="PTHR22738">
    <property type="entry name" value="RASSF"/>
    <property type="match status" value="1"/>
</dbReference>
<dbReference type="SMART" id="SM00132">
    <property type="entry name" value="LIM"/>
    <property type="match status" value="1"/>
</dbReference>
<dbReference type="Gene3D" id="3.10.20.90">
    <property type="entry name" value="Phosphatidylinositol 3-kinase Catalytic Subunit, Chain A, domain 1"/>
    <property type="match status" value="1"/>
</dbReference>
<dbReference type="OrthoDB" id="9976881at2759"/>
<evidence type="ECO:0000259" key="10">
    <source>
        <dbReference type="PROSITE" id="PS50023"/>
    </source>
</evidence>
<accession>A0A9W2ZJB5</accession>
<feature type="domain" description="LIM zinc-binding" evidence="10">
    <location>
        <begin position="3"/>
        <end position="64"/>
    </location>
</feature>
<evidence type="ECO:0000313" key="13">
    <source>
        <dbReference type="RefSeq" id="XP_055875077.1"/>
    </source>
</evidence>
<dbReference type="PROSITE" id="PS00478">
    <property type="entry name" value="LIM_DOMAIN_1"/>
    <property type="match status" value="1"/>
</dbReference>
<keyword evidence="5 8" id="KW-0440">LIM domain</keyword>
<dbReference type="RefSeq" id="XP_055875078.1">
    <property type="nucleotide sequence ID" value="XM_056019103.1"/>
</dbReference>
<evidence type="ECO:0000256" key="7">
    <source>
        <dbReference type="ARBA" id="ARBA00072537"/>
    </source>
</evidence>
<dbReference type="CDD" id="cd21886">
    <property type="entry name" value="SARAH_RASSF2-like"/>
    <property type="match status" value="1"/>
</dbReference>
<dbReference type="SUPFAM" id="SSF57716">
    <property type="entry name" value="Glucocorticoid receptor-like (DNA-binding domain)"/>
    <property type="match status" value="2"/>
</dbReference>
<dbReference type="CDD" id="cd09401">
    <property type="entry name" value="LIM_TLP_like"/>
    <property type="match status" value="1"/>
</dbReference>
<keyword evidence="2 8" id="KW-0479">Metal-binding</keyword>
<dbReference type="Gene3D" id="2.10.110.10">
    <property type="entry name" value="Cysteine Rich Protein"/>
    <property type="match status" value="1"/>
</dbReference>
<dbReference type="InterPro" id="IPR000159">
    <property type="entry name" value="RA_dom"/>
</dbReference>
<feature type="compositionally biased region" description="Polar residues" evidence="9">
    <location>
        <begin position="116"/>
        <end position="138"/>
    </location>
</feature>
<sequence length="462" mass="51806">MNKSCARCGKPVFFAERKTSLGKEWHPSCLKCVQCGKVLSPGQHAEHKGLPYCHNPCYKALFGPSILGYGSNISSPANFARKDRPASYGHDYGDGNGFNEIYSVQNIQSAKGGHNNEINSLHSNQTPKGGSRQSTNNKTKPDSKIREILQKIEEFNKYNEGKVHHQMQTLERDDGSIHVEGPLRIYWGLSQPIQLIHCDNIPPAPIAQWRHSLYEVPGSPDTPDKRLSNTLNLKAPSSPPGKTRELDDMFSPSSPDDVVRRKKVGVRKFKTVAYRGDQPTKWKRASINGHIFNYDTSVFTPVLGSCTTVSVDSSLTTAEVIETLLDKFKVQNNPNEYVLSIVSEDGERLLTNTDKPLLERLKLGPHETMGKIFIRERTLENGAGKVNSTIKKPIVETAEENLPHEVEQLLVLPEAVLTGLLRKFKNDEEKEVQVIKTRYDIARRKIQRILNEKQMLQTSSSA</sequence>
<dbReference type="SUPFAM" id="SSF54236">
    <property type="entry name" value="Ubiquitin-like"/>
    <property type="match status" value="1"/>
</dbReference>
<name>A0A9W2ZJB5_BIOGL</name>
<keyword evidence="1" id="KW-0488">Methylation</keyword>
<dbReference type="InterPro" id="IPR001781">
    <property type="entry name" value="Znf_LIM"/>
</dbReference>
<dbReference type="OMA" id="DSRPNKW"/>
<dbReference type="RefSeq" id="XP_055875079.1">
    <property type="nucleotide sequence ID" value="XM_056019104.1"/>
</dbReference>
<dbReference type="InterPro" id="IPR033614">
    <property type="entry name" value="RASSF1-6"/>
</dbReference>
<dbReference type="InterPro" id="IPR011524">
    <property type="entry name" value="SARAH_dom"/>
</dbReference>
<evidence type="ECO:0000256" key="9">
    <source>
        <dbReference type="SAM" id="MobiDB-lite"/>
    </source>
</evidence>
<dbReference type="Pfam" id="PF00412">
    <property type="entry name" value="LIM"/>
    <property type="match status" value="1"/>
</dbReference>
<dbReference type="FunFam" id="2.10.110.10:FF:000054">
    <property type="entry name" value="Cysteine-rich protein 1"/>
    <property type="match status" value="1"/>
</dbReference>
<evidence type="ECO:0000256" key="5">
    <source>
        <dbReference type="ARBA" id="ARBA00023038"/>
    </source>
</evidence>
<comment type="function">
    <text evidence="6">Seems to have a role in zinc absorption and may function as an intracellular zinc transport protein.</text>
</comment>
<keyword evidence="3 8" id="KW-0862">Zinc</keyword>